<gene>
    <name evidence="2" type="ORF">Epro_0434</name>
</gene>
<name>A0A0G3WHK8_9BACT</name>
<evidence type="ECO:0000313" key="3">
    <source>
        <dbReference type="Proteomes" id="UP000035337"/>
    </source>
</evidence>
<protein>
    <recommendedName>
        <fullName evidence="4">Outer membrane protein beta-barrel domain-containing protein</fullName>
    </recommendedName>
</protein>
<dbReference type="AlphaFoldDB" id="A0A0G3WHK8"/>
<organism evidence="2 3">
    <name type="scientific">Endomicrobium proavitum</name>
    <dbReference type="NCBI Taxonomy" id="1408281"/>
    <lineage>
        <taxon>Bacteria</taxon>
        <taxon>Pseudomonadati</taxon>
        <taxon>Elusimicrobiota</taxon>
        <taxon>Endomicrobiia</taxon>
        <taxon>Endomicrobiales</taxon>
        <taxon>Endomicrobiaceae</taxon>
        <taxon>Endomicrobium</taxon>
    </lineage>
</organism>
<evidence type="ECO:0000256" key="1">
    <source>
        <dbReference type="SAM" id="SignalP"/>
    </source>
</evidence>
<dbReference type="STRING" id="1408281.Epro_0434"/>
<dbReference type="KEGG" id="epo:Epro_0434"/>
<evidence type="ECO:0008006" key="4">
    <source>
        <dbReference type="Google" id="ProtNLM"/>
    </source>
</evidence>
<accession>A0A0G3WHK8</accession>
<reference evidence="2 3" key="1">
    <citation type="submission" date="2014-09" db="EMBL/GenBank/DDBJ databases">
        <title>Complete genome sequence of Endomicrobium proavitum.</title>
        <authorList>
            <person name="Zheng H."/>
        </authorList>
    </citation>
    <scope>NUCLEOTIDE SEQUENCE [LARGE SCALE GENOMIC DNA]</scope>
    <source>
        <strain evidence="2 3">Rsa215</strain>
    </source>
</reference>
<proteinExistence type="predicted"/>
<evidence type="ECO:0000313" key="2">
    <source>
        <dbReference type="EMBL" id="AKL97813.1"/>
    </source>
</evidence>
<sequence length="253" mass="27492">MKKALFALVLVFAAANVFADNLYLNNGEVLDGKIIQETADSYLFQQGSSWKQIKKTDVTFAGNVAANNSSGIPDIDLILKLGTDLSGKTFLGSKNDVGTLYDKPKQFHIALELDFKAFKNIYLGFGAGINPSTNLDGKAVYYTDIPYYLIAKFKQSIGENKNVYVSGNIGSHSLTFKGSPGVDPGYDVSNKMPLYYGINAGVELSDLILELAFLSSMGELSSEEANTGGWGVVRNSYDFLSQSVVFSIGYKIF</sequence>
<dbReference type="RefSeq" id="WP_052570182.1">
    <property type="nucleotide sequence ID" value="NZ_CP009498.1"/>
</dbReference>
<dbReference type="EMBL" id="CP009498">
    <property type="protein sequence ID" value="AKL97813.1"/>
    <property type="molecule type" value="Genomic_DNA"/>
</dbReference>
<feature type="chain" id="PRO_5005185929" description="Outer membrane protein beta-barrel domain-containing protein" evidence="1">
    <location>
        <begin position="20"/>
        <end position="253"/>
    </location>
</feature>
<dbReference type="Proteomes" id="UP000035337">
    <property type="component" value="Chromosome"/>
</dbReference>
<keyword evidence="1" id="KW-0732">Signal</keyword>
<keyword evidence="3" id="KW-1185">Reference proteome</keyword>
<feature type="signal peptide" evidence="1">
    <location>
        <begin position="1"/>
        <end position="19"/>
    </location>
</feature>